<proteinExistence type="predicted"/>
<organism evidence="1 2">
    <name type="scientific">Paraflavisolibacter caeni</name>
    <dbReference type="NCBI Taxonomy" id="2982496"/>
    <lineage>
        <taxon>Bacteria</taxon>
        <taxon>Pseudomonadati</taxon>
        <taxon>Bacteroidota</taxon>
        <taxon>Chitinophagia</taxon>
        <taxon>Chitinophagales</taxon>
        <taxon>Chitinophagaceae</taxon>
        <taxon>Paraflavisolibacter</taxon>
    </lineage>
</organism>
<evidence type="ECO:0000313" key="2">
    <source>
        <dbReference type="Proteomes" id="UP001155483"/>
    </source>
</evidence>
<accession>A0A9X3B763</accession>
<dbReference type="RefSeq" id="WP_279295595.1">
    <property type="nucleotide sequence ID" value="NZ_JAOTIF010000001.1"/>
</dbReference>
<evidence type="ECO:0000313" key="1">
    <source>
        <dbReference type="EMBL" id="MCU7548151.1"/>
    </source>
</evidence>
<dbReference type="Proteomes" id="UP001155483">
    <property type="component" value="Unassembled WGS sequence"/>
</dbReference>
<name>A0A9X3B763_9BACT</name>
<sequence>MNTYKQYTAVDLIEKIIEFTKMTPNPKLWKEGLLKESPPRYVRLRQINALTKALFSQRSNNFLGKAKSLLLVNQLPTINALLSGSFIKGKNIREYEGIIAMIKTTVRENEGQLGETGEITHKHLIDVYQRLMKYKKQLMDLLHFNDGESTSAPIGLRFTVYLTNEVSSAFEGKYARLDEALALIIDPNSLTFTEEELQAEYNYPKEDIREVDKNFP</sequence>
<comment type="caution">
    <text evidence="1">The sequence shown here is derived from an EMBL/GenBank/DDBJ whole genome shotgun (WGS) entry which is preliminary data.</text>
</comment>
<reference evidence="1" key="2">
    <citation type="submission" date="2023-04" db="EMBL/GenBank/DDBJ databases">
        <title>Paracnuella aquatica gen. nov., sp. nov., a member of the family Chitinophagaceae isolated from a hot spring.</title>
        <authorList>
            <person name="Wang C."/>
        </authorList>
    </citation>
    <scope>NUCLEOTIDE SEQUENCE</scope>
    <source>
        <strain evidence="1">LB-8</strain>
    </source>
</reference>
<reference evidence="1" key="1">
    <citation type="submission" date="2022-09" db="EMBL/GenBank/DDBJ databases">
        <authorList>
            <person name="Yuan C."/>
            <person name="Ke Z."/>
        </authorList>
    </citation>
    <scope>NUCLEOTIDE SEQUENCE</scope>
    <source>
        <strain evidence="1">LB-8</strain>
    </source>
</reference>
<gene>
    <name evidence="1" type="ORF">OCK74_03455</name>
</gene>
<dbReference type="AlphaFoldDB" id="A0A9X3B763"/>
<protein>
    <submittedName>
        <fullName evidence="1">Uncharacterized protein</fullName>
    </submittedName>
</protein>
<keyword evidence="2" id="KW-1185">Reference proteome</keyword>
<dbReference type="EMBL" id="JAOTIF010000001">
    <property type="protein sequence ID" value="MCU7548151.1"/>
    <property type="molecule type" value="Genomic_DNA"/>
</dbReference>